<feature type="region of interest" description="Disordered" evidence="1">
    <location>
        <begin position="182"/>
        <end position="213"/>
    </location>
</feature>
<dbReference type="VEuPathDB" id="FungiDB:CLCR_03519"/>
<dbReference type="STRING" id="86049.A0A1C1CGS6"/>
<dbReference type="SUPFAM" id="SSF57903">
    <property type="entry name" value="FYVE/PHD zinc finger"/>
    <property type="match status" value="1"/>
</dbReference>
<dbReference type="InterPro" id="IPR011011">
    <property type="entry name" value="Znf_FYVE_PHD"/>
</dbReference>
<evidence type="ECO:0000256" key="1">
    <source>
        <dbReference type="SAM" id="MobiDB-lite"/>
    </source>
</evidence>
<feature type="compositionally biased region" description="Low complexity" evidence="1">
    <location>
        <begin position="195"/>
        <end position="213"/>
    </location>
</feature>
<gene>
    <name evidence="2" type="ORF">CLCR_03519</name>
</gene>
<name>A0A1C1CGS6_9EURO</name>
<organism evidence="2 3">
    <name type="scientific">Cladophialophora carrionii</name>
    <dbReference type="NCBI Taxonomy" id="86049"/>
    <lineage>
        <taxon>Eukaryota</taxon>
        <taxon>Fungi</taxon>
        <taxon>Dikarya</taxon>
        <taxon>Ascomycota</taxon>
        <taxon>Pezizomycotina</taxon>
        <taxon>Eurotiomycetes</taxon>
        <taxon>Chaetothyriomycetidae</taxon>
        <taxon>Chaetothyriales</taxon>
        <taxon>Herpotrichiellaceae</taxon>
        <taxon>Cladophialophora</taxon>
    </lineage>
</organism>
<protein>
    <submittedName>
        <fullName evidence="2">Uncharacterized protein</fullName>
    </submittedName>
</protein>
<comment type="caution">
    <text evidence="2">The sequence shown here is derived from an EMBL/GenBank/DDBJ whole genome shotgun (WGS) entry which is preliminary data.</text>
</comment>
<feature type="compositionally biased region" description="Polar residues" evidence="1">
    <location>
        <begin position="91"/>
        <end position="103"/>
    </location>
</feature>
<feature type="compositionally biased region" description="Basic and acidic residues" evidence="1">
    <location>
        <begin position="321"/>
        <end position="330"/>
    </location>
</feature>
<feature type="region of interest" description="Disordered" evidence="1">
    <location>
        <begin position="321"/>
        <end position="346"/>
    </location>
</feature>
<dbReference type="VEuPathDB" id="FungiDB:G647_04632"/>
<reference evidence="3" key="1">
    <citation type="submission" date="2015-07" db="EMBL/GenBank/DDBJ databases">
        <authorList>
            <person name="Teixeira M.M."/>
            <person name="Souza R.C."/>
            <person name="Almeida L.G."/>
            <person name="Vicente V.A."/>
            <person name="de Hoog S."/>
            <person name="Bocca A.L."/>
            <person name="de Almeida S.R."/>
            <person name="Vasconcelos A.T."/>
            <person name="Felipe M.S."/>
        </authorList>
    </citation>
    <scope>NUCLEOTIDE SEQUENCE [LARGE SCALE GENOMIC DNA]</scope>
    <source>
        <strain evidence="3">KSF</strain>
    </source>
</reference>
<evidence type="ECO:0000313" key="3">
    <source>
        <dbReference type="Proteomes" id="UP000094526"/>
    </source>
</evidence>
<dbReference type="CDD" id="cd00065">
    <property type="entry name" value="FYVE_like_SF"/>
    <property type="match status" value="1"/>
</dbReference>
<dbReference type="Proteomes" id="UP000094526">
    <property type="component" value="Unassembled WGS sequence"/>
</dbReference>
<evidence type="ECO:0000313" key="2">
    <source>
        <dbReference type="EMBL" id="OCT47709.1"/>
    </source>
</evidence>
<dbReference type="OrthoDB" id="5288318at2759"/>
<keyword evidence="3" id="KW-1185">Reference proteome</keyword>
<feature type="region of interest" description="Disordered" evidence="1">
    <location>
        <begin position="91"/>
        <end position="113"/>
    </location>
</feature>
<sequence length="420" mass="45253">MVQALTTNKLAALLTCYPVALSLSSHLDLNDLHALAATCHGVHASLTQYARQLKSRSLRCSHDGTPVLAEALSAQRDRANLEELSRATPWTQGLAASQTQARSEATGRGPVPAQPTGLYASMAVSSKISSCARDLVGPCRKCGTIVCRNCAVKPLSNIRLKERLRRLCKTCLDAPIEAHFHGLNPPEDPIDVPPASSASSMRSERSFSGSSASDSVSRLESFEVSTHTFTSSAFLRGPCTCESRGVFLCAPCGGNLRAADTTYQRVFTWRSRYSTHIGGGLGTGLGLGNQGQKCGRGASCLDTSSEAVCWVETDCLEDKSQDTADHDGHSLSRVGTPDSSSNKPGYLQQEVEGIGGVLKKKVKRRVKTGACTYEYADERESGKYLQRERTGAVRSWCGWCARVVPSLKDKQEPCMDQMEV</sequence>
<proteinExistence type="predicted"/>
<accession>A0A1C1CGS6</accession>
<dbReference type="EMBL" id="LGRB01000013">
    <property type="protein sequence ID" value="OCT47709.1"/>
    <property type="molecule type" value="Genomic_DNA"/>
</dbReference>
<dbReference type="AlphaFoldDB" id="A0A1C1CGS6"/>